<accession>A0ABX0RAN6</accession>
<name>A0ABX0RAN6_9GAMM</name>
<evidence type="ECO:0000313" key="1">
    <source>
        <dbReference type="EMBL" id="NIF22137.1"/>
    </source>
</evidence>
<keyword evidence="2" id="KW-1185">Reference proteome</keyword>
<dbReference type="Pfam" id="PF11004">
    <property type="entry name" value="Kdo_hydroxy"/>
    <property type="match status" value="1"/>
</dbReference>
<dbReference type="InterPro" id="IPR021266">
    <property type="entry name" value="Kdo_hydroxlase"/>
</dbReference>
<dbReference type="Proteomes" id="UP001515683">
    <property type="component" value="Unassembled WGS sequence"/>
</dbReference>
<dbReference type="EMBL" id="VWXF01000004">
    <property type="protein sequence ID" value="NIF22137.1"/>
    <property type="molecule type" value="Genomic_DNA"/>
</dbReference>
<evidence type="ECO:0000313" key="2">
    <source>
        <dbReference type="Proteomes" id="UP001515683"/>
    </source>
</evidence>
<sequence>MSEDINVPSTENFYNNTVLSLPLANWSGSPDLPMSAVNALETGKVIFLPNLSFSLSREELQLLDPAIVDPKRKNISYQPLKKRIAGVATKEHESAISALLERHHQACLQLIKAIFPEYQQTLHTPTNSLRLHPVAQWTNNTSWRKDDRRLHVDAFPSRPNYGERILRIFTNINPGTENRSWRVGETFPTLAQKFLPRLKSYSPFLSKLQNSVGITKSLRSHYDHLMLQLHDAMKADADYQKNGPQIAIEFPPGSSWACFSDGTPHAAMGGQFMLEQTFLLPVNAMQDPKHAPLKILESLMNKPLI</sequence>
<organism evidence="1 2">
    <name type="scientific">Candidatus Pantoea multigeneris</name>
    <dbReference type="NCBI Taxonomy" id="2608357"/>
    <lineage>
        <taxon>Bacteria</taxon>
        <taxon>Pseudomonadati</taxon>
        <taxon>Pseudomonadota</taxon>
        <taxon>Gammaproteobacteria</taxon>
        <taxon>Enterobacterales</taxon>
        <taxon>Erwiniaceae</taxon>
        <taxon>Pantoea</taxon>
    </lineage>
</organism>
<comment type="caution">
    <text evidence="1">The sequence shown here is derived from an EMBL/GenBank/DDBJ whole genome shotgun (WGS) entry which is preliminary data.</text>
</comment>
<dbReference type="RefSeq" id="WP_167014578.1">
    <property type="nucleotide sequence ID" value="NZ_VWXF01000004.1"/>
</dbReference>
<reference evidence="1 2" key="1">
    <citation type="journal article" date="2019" name="bioRxiv">
        <title>Bacteria contribute to plant secondary compound degradation in a generalist herbivore system.</title>
        <authorList>
            <person name="Francoeur C.B."/>
            <person name="Khadempour L."/>
            <person name="Moreira-Soto R.D."/>
            <person name="Gotting K."/>
            <person name="Book A.J."/>
            <person name="Pinto-Tomas A.A."/>
            <person name="Keefover-Ring K."/>
            <person name="Currie C.R."/>
        </authorList>
    </citation>
    <scope>NUCLEOTIDE SEQUENCE [LARGE SCALE GENOMIC DNA]</scope>
    <source>
        <strain evidence="1">Acro-835</strain>
    </source>
</reference>
<gene>
    <name evidence="1" type="ORF">F3J40_11065</name>
</gene>
<proteinExistence type="predicted"/>
<protein>
    <submittedName>
        <fullName evidence="1">3-deoxy-D-manno-oct-2-ulosonic acid (Kdo) hydroxylase</fullName>
    </submittedName>
</protein>